<accession>A0ABZ3F430</accession>
<dbReference type="PANTHER" id="PTHR44846">
    <property type="entry name" value="MANNOSYL-D-GLYCERATE TRANSPORT/METABOLISM SYSTEM REPRESSOR MNGR-RELATED"/>
    <property type="match status" value="1"/>
</dbReference>
<dbReference type="PROSITE" id="PS51202">
    <property type="entry name" value="RCK_C"/>
    <property type="match status" value="1"/>
</dbReference>
<dbReference type="PROSITE" id="PS50949">
    <property type="entry name" value="HTH_GNTR"/>
    <property type="match status" value="1"/>
</dbReference>
<feature type="domain" description="HTH gntR-type" evidence="4">
    <location>
        <begin position="5"/>
        <end position="73"/>
    </location>
</feature>
<dbReference type="InterPro" id="IPR050679">
    <property type="entry name" value="Bact_HTH_transcr_reg"/>
</dbReference>
<evidence type="ECO:0000256" key="1">
    <source>
        <dbReference type="ARBA" id="ARBA00023015"/>
    </source>
</evidence>
<keyword evidence="3" id="KW-0804">Transcription</keyword>
<dbReference type="SUPFAM" id="SSF116726">
    <property type="entry name" value="TrkA C-terminal domain-like"/>
    <property type="match status" value="1"/>
</dbReference>
<dbReference type="EMBL" id="CP146256">
    <property type="protein sequence ID" value="XAH76214.1"/>
    <property type="molecule type" value="Genomic_DNA"/>
</dbReference>
<keyword evidence="7" id="KW-1185">Reference proteome</keyword>
<evidence type="ECO:0000259" key="4">
    <source>
        <dbReference type="PROSITE" id="PS50949"/>
    </source>
</evidence>
<dbReference type="Proteomes" id="UP001451571">
    <property type="component" value="Chromosome"/>
</dbReference>
<keyword evidence="2" id="KW-0238">DNA-binding</keyword>
<name>A0ABZ3F430_9FIRM</name>
<gene>
    <name evidence="6" type="ORF">V6984_10795</name>
</gene>
<dbReference type="InterPro" id="IPR036721">
    <property type="entry name" value="RCK_C_sf"/>
</dbReference>
<evidence type="ECO:0000256" key="3">
    <source>
        <dbReference type="ARBA" id="ARBA00023163"/>
    </source>
</evidence>
<evidence type="ECO:0000256" key="2">
    <source>
        <dbReference type="ARBA" id="ARBA00023125"/>
    </source>
</evidence>
<dbReference type="InterPro" id="IPR036390">
    <property type="entry name" value="WH_DNA-bd_sf"/>
</dbReference>
<keyword evidence="1" id="KW-0805">Transcription regulation</keyword>
<sequence length="205" mass="23155">MKIDIPKYQQIAADIAAKIAYGDYSEGEKIYVRSSLASQYGVSSETARRAVCVLSDMKIVEITKGSGVLIKSRKLAMDFINKFDSVSQMSELKKHILNSIEQQITQSTELKTMVTELMYKTERFRVVNPFSPFEIAITEQASYIGQNLSESNFWHNTAATVIAIRRGEQIIISPGPYAVITEGDILYYVGDENCHERVKNFLYSK</sequence>
<dbReference type="PANTHER" id="PTHR44846:SF1">
    <property type="entry name" value="MANNOSYL-D-GLYCERATE TRANSPORT_METABOLISM SYSTEM REPRESSOR MNGR-RELATED"/>
    <property type="match status" value="1"/>
</dbReference>
<dbReference type="Gene3D" id="1.10.10.10">
    <property type="entry name" value="Winged helix-like DNA-binding domain superfamily/Winged helix DNA-binding domain"/>
    <property type="match status" value="1"/>
</dbReference>
<dbReference type="RefSeq" id="WP_342759789.1">
    <property type="nucleotide sequence ID" value="NZ_CP146256.1"/>
</dbReference>
<evidence type="ECO:0000313" key="6">
    <source>
        <dbReference type="EMBL" id="XAH76214.1"/>
    </source>
</evidence>
<dbReference type="Pfam" id="PF02080">
    <property type="entry name" value="TrkA_C"/>
    <property type="match status" value="1"/>
</dbReference>
<evidence type="ECO:0000313" key="7">
    <source>
        <dbReference type="Proteomes" id="UP001451571"/>
    </source>
</evidence>
<feature type="domain" description="RCK C-terminal" evidence="5">
    <location>
        <begin position="119"/>
        <end position="204"/>
    </location>
</feature>
<dbReference type="Pfam" id="PF00392">
    <property type="entry name" value="GntR"/>
    <property type="match status" value="1"/>
</dbReference>
<dbReference type="Gene3D" id="3.30.70.1450">
    <property type="entry name" value="Regulator of K+ conductance, C-terminal domain"/>
    <property type="match status" value="1"/>
</dbReference>
<organism evidence="6 7">
    <name type="scientific">Kineothrix sedimenti</name>
    <dbReference type="NCBI Taxonomy" id="3123317"/>
    <lineage>
        <taxon>Bacteria</taxon>
        <taxon>Bacillati</taxon>
        <taxon>Bacillota</taxon>
        <taxon>Clostridia</taxon>
        <taxon>Lachnospirales</taxon>
        <taxon>Lachnospiraceae</taxon>
        <taxon>Kineothrix</taxon>
    </lineage>
</organism>
<evidence type="ECO:0000259" key="5">
    <source>
        <dbReference type="PROSITE" id="PS51202"/>
    </source>
</evidence>
<dbReference type="InterPro" id="IPR036388">
    <property type="entry name" value="WH-like_DNA-bd_sf"/>
</dbReference>
<dbReference type="SMART" id="SM00345">
    <property type="entry name" value="HTH_GNTR"/>
    <property type="match status" value="1"/>
</dbReference>
<dbReference type="SUPFAM" id="SSF46785">
    <property type="entry name" value="Winged helix' DNA-binding domain"/>
    <property type="match status" value="1"/>
</dbReference>
<proteinExistence type="predicted"/>
<dbReference type="InterPro" id="IPR000524">
    <property type="entry name" value="Tscrpt_reg_HTH_GntR"/>
</dbReference>
<reference evidence="6 7" key="1">
    <citation type="submission" date="2024-02" db="EMBL/GenBank/DDBJ databases">
        <title>Bacterial strain from lacustrine sediment.</title>
        <authorList>
            <person name="Petit C."/>
            <person name="Fadhlaoui K."/>
        </authorList>
    </citation>
    <scope>NUCLEOTIDE SEQUENCE [LARGE SCALE GENOMIC DNA]</scope>
    <source>
        <strain evidence="6 7">IPX-CK</strain>
    </source>
</reference>
<dbReference type="InterPro" id="IPR006037">
    <property type="entry name" value="RCK_C"/>
</dbReference>
<protein>
    <submittedName>
        <fullName evidence="6">TrkA C-terminal domain-containing protein</fullName>
    </submittedName>
</protein>